<dbReference type="EMBL" id="CP013747">
    <property type="protein sequence ID" value="ALV40028.1"/>
    <property type="molecule type" value="Genomic_DNA"/>
</dbReference>
<dbReference type="Proteomes" id="UP000065151">
    <property type="component" value="Chromosome"/>
</dbReference>
<organism evidence="1">
    <name type="scientific">Pseudarthrobacter sulfonivorans</name>
    <dbReference type="NCBI Taxonomy" id="121292"/>
    <lineage>
        <taxon>Bacteria</taxon>
        <taxon>Bacillati</taxon>
        <taxon>Actinomycetota</taxon>
        <taxon>Actinomycetes</taxon>
        <taxon>Micrococcales</taxon>
        <taxon>Micrococcaceae</taxon>
        <taxon>Pseudarthrobacter</taxon>
    </lineage>
</organism>
<name>A0A0U3QT08_9MICC</name>
<accession>A0A0U3QT08</accession>
<evidence type="ECO:0000313" key="2">
    <source>
        <dbReference type="Proteomes" id="UP000065151"/>
    </source>
</evidence>
<gene>
    <name evidence="1" type="ORF">AU252_01635</name>
</gene>
<dbReference type="KEGG" id="psul:AU252_01635"/>
<reference evidence="1 2" key="1">
    <citation type="submission" date="2015-12" db="EMBL/GenBank/DDBJ databases">
        <authorList>
            <person name="Shamseldin A."/>
            <person name="Moawad H."/>
            <person name="Abd El-Rahim W.M."/>
            <person name="Sadowsky M.J."/>
        </authorList>
    </citation>
    <scope>NUCLEOTIDE SEQUENCE [LARGE SCALE GENOMIC DNA]</scope>
    <source>
        <strain evidence="1 2">Ar51</strain>
    </source>
</reference>
<dbReference type="AlphaFoldDB" id="A0A0U3QT08"/>
<sequence>MVKRSVRFQKWQDLFVDARETGEVNRSIDSSAAVEMKDLVGEAAFCRIQGCVGAAAKCLFPGTRQGSTAMMGLAPIIRNS</sequence>
<proteinExistence type="predicted"/>
<protein>
    <submittedName>
        <fullName evidence="1">Uncharacterized protein</fullName>
    </submittedName>
</protein>
<evidence type="ECO:0000313" key="1">
    <source>
        <dbReference type="EMBL" id="ALV40028.1"/>
    </source>
</evidence>